<dbReference type="HAMAP" id="MF_02106">
    <property type="entry name" value="Pup"/>
    <property type="match status" value="1"/>
</dbReference>
<dbReference type="NCBIfam" id="TIGR03687">
    <property type="entry name" value="pupylate_cterm"/>
    <property type="match status" value="1"/>
</dbReference>
<reference evidence="7 8" key="1">
    <citation type="journal article" date="2019" name="Int. J. Syst. Evol. Microbiol.">
        <title>The Global Catalogue of Microorganisms (GCM) 10K type strain sequencing project: providing services to taxonomists for standard genome sequencing and annotation.</title>
        <authorList>
            <consortium name="The Broad Institute Genomics Platform"/>
            <consortium name="The Broad Institute Genome Sequencing Center for Infectious Disease"/>
            <person name="Wu L."/>
            <person name="Ma J."/>
        </authorList>
    </citation>
    <scope>NUCLEOTIDE SEQUENCE [LARGE SCALE GENOMIC DNA]</scope>
    <source>
        <strain evidence="7 8">JCM 9383</strain>
    </source>
</reference>
<evidence type="ECO:0000256" key="1">
    <source>
        <dbReference type="ARBA" id="ARBA00004707"/>
    </source>
</evidence>
<dbReference type="EMBL" id="BAAAUX010000019">
    <property type="protein sequence ID" value="GAA2807158.1"/>
    <property type="molecule type" value="Genomic_DNA"/>
</dbReference>
<evidence type="ECO:0000256" key="3">
    <source>
        <dbReference type="ARBA" id="ARBA00016748"/>
    </source>
</evidence>
<comment type="PTM">
    <text evidence="5">Is modified by deamidation of its C-terminal glutamine to glutamate by the deamidase Dop, a prerequisite to the subsequent pupylation process.</text>
</comment>
<comment type="function">
    <text evidence="5">Protein modifier that is covalently attached to lysine residues of substrate proteins, thereby targeting them for proteasomal degradation. The tagging system is termed pupylation.</text>
</comment>
<keyword evidence="8" id="KW-1185">Reference proteome</keyword>
<feature type="cross-link" description="Isoglutamyl lysine isopeptide (Gln-Lys) (interchain with K-? in acceptor proteins)" evidence="5">
    <location>
        <position position="96"/>
    </location>
</feature>
<evidence type="ECO:0000256" key="5">
    <source>
        <dbReference type="HAMAP-Rule" id="MF_02106"/>
    </source>
</evidence>
<comment type="caution">
    <text evidence="5">Lacks conserved residue(s) required for the propagation of feature annotation.</text>
</comment>
<comment type="domain">
    <text evidence="5">The N-terminal unstructured half of Pup provides a signal required to initiate unfolding and degradation by the proteasome but is not needed for pupylation, while the C-terminal helical half of Pup interacts with ARC to target proteins to the proteasome.</text>
</comment>
<comment type="subunit">
    <text evidence="5">Strongly interacts with the proteasome-associated ATPase ARC through a hydrophobic interface; the interacting region of Pup lies in its C-terminal half. There is one Pup binding site per ARC hexamer ring.</text>
</comment>
<dbReference type="Proteomes" id="UP001500979">
    <property type="component" value="Unassembled WGS sequence"/>
</dbReference>
<feature type="region of interest" description="Disordered" evidence="6">
    <location>
        <begin position="21"/>
        <end position="64"/>
    </location>
</feature>
<feature type="modified residue" description="Deamidated glutamine" evidence="5">
    <location>
        <position position="96"/>
    </location>
</feature>
<organism evidence="7 8">
    <name type="scientific">Saccharopolyspora taberi</name>
    <dbReference type="NCBI Taxonomy" id="60895"/>
    <lineage>
        <taxon>Bacteria</taxon>
        <taxon>Bacillati</taxon>
        <taxon>Actinomycetota</taxon>
        <taxon>Actinomycetes</taxon>
        <taxon>Pseudonocardiales</taxon>
        <taxon>Pseudonocardiaceae</taxon>
        <taxon>Saccharopolyspora</taxon>
    </lineage>
</organism>
<feature type="compositionally biased region" description="Basic and acidic residues" evidence="6">
    <location>
        <begin position="35"/>
        <end position="45"/>
    </location>
</feature>
<accession>A0ABN3VIS0</accession>
<name>A0ABN3VIS0_9PSEU</name>
<keyword evidence="5" id="KW-1017">Isopeptide bond</keyword>
<dbReference type="Pfam" id="PF05639">
    <property type="entry name" value="Pup"/>
    <property type="match status" value="1"/>
</dbReference>
<comment type="caution">
    <text evidence="7">The sequence shown here is derived from an EMBL/GenBank/DDBJ whole genome shotgun (WGS) entry which is preliminary data.</text>
</comment>
<evidence type="ECO:0000256" key="6">
    <source>
        <dbReference type="SAM" id="MobiDB-lite"/>
    </source>
</evidence>
<comment type="similarity">
    <text evidence="2 5">Belongs to the prokaryotic ubiquitin-like protein family.</text>
</comment>
<comment type="pathway">
    <text evidence="1 5">Protein degradation; proteasomal Pup-dependent pathway.</text>
</comment>
<evidence type="ECO:0000313" key="8">
    <source>
        <dbReference type="Proteomes" id="UP001500979"/>
    </source>
</evidence>
<gene>
    <name evidence="5" type="primary">pup</name>
    <name evidence="7" type="ORF">GCM10010470_48060</name>
</gene>
<proteinExistence type="inferred from homology"/>
<evidence type="ECO:0000256" key="2">
    <source>
        <dbReference type="ARBA" id="ARBA00010616"/>
    </source>
</evidence>
<keyword evidence="5" id="KW-0833">Ubl conjugation pathway</keyword>
<evidence type="ECO:0000313" key="7">
    <source>
        <dbReference type="EMBL" id="GAA2807158.1"/>
    </source>
</evidence>
<sequence length="96" mass="10454">MAVGERVVGWVVFTPWMRGTEAGVLGRRPPGGKMSQEKVQRHGGGDGEEESGPEAAGQERREKLGEDVDAILDEIDDVLEENAEDFVRAYVQKGGQ</sequence>
<protein>
    <recommendedName>
        <fullName evidence="3 5">Prokaryotic ubiquitin-like protein Pup</fullName>
    </recommendedName>
    <alternativeName>
        <fullName evidence="4 5">Bacterial ubiquitin-like modifier</fullName>
    </alternativeName>
</protein>
<dbReference type="InterPro" id="IPR008515">
    <property type="entry name" value="Ubiquitin-like_Pup"/>
</dbReference>
<evidence type="ECO:0000256" key="4">
    <source>
        <dbReference type="ARBA" id="ARBA00032321"/>
    </source>
</evidence>